<dbReference type="EMBL" id="GBRH01234037">
    <property type="protein sequence ID" value="JAD63858.1"/>
    <property type="molecule type" value="Transcribed_RNA"/>
</dbReference>
<reference evidence="2" key="1">
    <citation type="submission" date="2014-09" db="EMBL/GenBank/DDBJ databases">
        <authorList>
            <person name="Magalhaes I.L.F."/>
            <person name="Oliveira U."/>
            <person name="Santos F.R."/>
            <person name="Vidigal T.H.D.A."/>
            <person name="Brescovit A.D."/>
            <person name="Santos A.J."/>
        </authorList>
    </citation>
    <scope>NUCLEOTIDE SEQUENCE</scope>
    <source>
        <tissue evidence="2">Shoot tissue taken approximately 20 cm above the soil surface</tissue>
    </source>
</reference>
<dbReference type="AlphaFoldDB" id="A0A0A9BNV9"/>
<protein>
    <submittedName>
        <fullName evidence="2">Uncharacterized protein</fullName>
    </submittedName>
</protein>
<accession>A0A0A9BNV9</accession>
<sequence length="99" mass="10378">MILPFCTQPVITEFQEATSLPSFSHSNTSSAESSMPHLAYIPMSALATRVLLSSPLFTASPCTSSPQRPSHSTPHALSTDANVHPSGAIPGAADARMAR</sequence>
<feature type="region of interest" description="Disordered" evidence="1">
    <location>
        <begin position="60"/>
        <end position="99"/>
    </location>
</feature>
<name>A0A0A9BNV9_ARUDO</name>
<evidence type="ECO:0000313" key="2">
    <source>
        <dbReference type="EMBL" id="JAD63858.1"/>
    </source>
</evidence>
<reference evidence="2" key="2">
    <citation type="journal article" date="2015" name="Data Brief">
        <title>Shoot transcriptome of the giant reed, Arundo donax.</title>
        <authorList>
            <person name="Barrero R.A."/>
            <person name="Guerrero F.D."/>
            <person name="Moolhuijzen P."/>
            <person name="Goolsby J.A."/>
            <person name="Tidwell J."/>
            <person name="Bellgard S.E."/>
            <person name="Bellgard M.I."/>
        </authorList>
    </citation>
    <scope>NUCLEOTIDE SEQUENCE</scope>
    <source>
        <tissue evidence="2">Shoot tissue taken approximately 20 cm above the soil surface</tissue>
    </source>
</reference>
<proteinExistence type="predicted"/>
<evidence type="ECO:0000256" key="1">
    <source>
        <dbReference type="SAM" id="MobiDB-lite"/>
    </source>
</evidence>
<feature type="compositionally biased region" description="Polar residues" evidence="1">
    <location>
        <begin position="60"/>
        <end position="81"/>
    </location>
</feature>
<organism evidence="2">
    <name type="scientific">Arundo donax</name>
    <name type="common">Giant reed</name>
    <name type="synonym">Donax arundinaceus</name>
    <dbReference type="NCBI Taxonomy" id="35708"/>
    <lineage>
        <taxon>Eukaryota</taxon>
        <taxon>Viridiplantae</taxon>
        <taxon>Streptophyta</taxon>
        <taxon>Embryophyta</taxon>
        <taxon>Tracheophyta</taxon>
        <taxon>Spermatophyta</taxon>
        <taxon>Magnoliopsida</taxon>
        <taxon>Liliopsida</taxon>
        <taxon>Poales</taxon>
        <taxon>Poaceae</taxon>
        <taxon>PACMAD clade</taxon>
        <taxon>Arundinoideae</taxon>
        <taxon>Arundineae</taxon>
        <taxon>Arundo</taxon>
    </lineage>
</organism>